<feature type="compositionally biased region" description="Low complexity" evidence="14">
    <location>
        <begin position="36"/>
        <end position="52"/>
    </location>
</feature>
<protein>
    <recommendedName>
        <fullName evidence="3">histone acetyltransferase</fullName>
        <ecNumber evidence="3">2.3.1.48</ecNumber>
    </recommendedName>
</protein>
<dbReference type="EC" id="2.3.1.48" evidence="3"/>
<dbReference type="Proteomes" id="UP000289152">
    <property type="component" value="Unassembled WGS sequence"/>
</dbReference>
<evidence type="ECO:0000256" key="14">
    <source>
        <dbReference type="SAM" id="MobiDB-lite"/>
    </source>
</evidence>
<evidence type="ECO:0000256" key="3">
    <source>
        <dbReference type="ARBA" id="ARBA00013184"/>
    </source>
</evidence>
<dbReference type="Gene3D" id="3.40.630.30">
    <property type="match status" value="1"/>
</dbReference>
<evidence type="ECO:0000256" key="6">
    <source>
        <dbReference type="ARBA" id="ARBA00022771"/>
    </source>
</evidence>
<dbReference type="InterPro" id="IPR002717">
    <property type="entry name" value="HAT_MYST-type"/>
</dbReference>
<dbReference type="EMBL" id="SDIL01000023">
    <property type="protein sequence ID" value="RXK39995.1"/>
    <property type="molecule type" value="Genomic_DNA"/>
</dbReference>
<feature type="compositionally biased region" description="Low complexity" evidence="14">
    <location>
        <begin position="8"/>
        <end position="29"/>
    </location>
</feature>
<keyword evidence="11" id="KW-0539">Nucleus</keyword>
<dbReference type="Pfam" id="PF01853">
    <property type="entry name" value="MOZ_SAS"/>
    <property type="match status" value="1"/>
</dbReference>
<evidence type="ECO:0000259" key="15">
    <source>
        <dbReference type="PROSITE" id="PS51726"/>
    </source>
</evidence>
<evidence type="ECO:0000256" key="13">
    <source>
        <dbReference type="PIRSR" id="PIRSR602717-51"/>
    </source>
</evidence>
<dbReference type="InterPro" id="IPR036388">
    <property type="entry name" value="WH-like_DNA-bd_sf"/>
</dbReference>
<dbReference type="AlphaFoldDB" id="A0A4Q1BPZ2"/>
<comment type="similarity">
    <text evidence="2">Belongs to the MYST (SAS/MOZ) family.</text>
</comment>
<keyword evidence="5" id="KW-0479">Metal-binding</keyword>
<feature type="domain" description="MYST-type HAT" evidence="15">
    <location>
        <begin position="51"/>
        <end position="436"/>
    </location>
</feature>
<evidence type="ECO:0000256" key="4">
    <source>
        <dbReference type="ARBA" id="ARBA00022679"/>
    </source>
</evidence>
<evidence type="ECO:0000256" key="2">
    <source>
        <dbReference type="ARBA" id="ARBA00010107"/>
    </source>
</evidence>
<dbReference type="GO" id="GO:0008270">
    <property type="term" value="F:zinc ion binding"/>
    <property type="evidence" value="ECO:0007669"/>
    <property type="project" value="UniProtKB-KW"/>
</dbReference>
<feature type="region of interest" description="Disordered" evidence="14">
    <location>
        <begin position="1"/>
        <end position="52"/>
    </location>
</feature>
<proteinExistence type="inferred from homology"/>
<keyword evidence="4" id="KW-0808">Transferase</keyword>
<keyword evidence="10" id="KW-0804">Transcription</keyword>
<evidence type="ECO:0000313" key="16">
    <source>
        <dbReference type="EMBL" id="RXK39995.1"/>
    </source>
</evidence>
<dbReference type="GO" id="GO:0005634">
    <property type="term" value="C:nucleus"/>
    <property type="evidence" value="ECO:0007669"/>
    <property type="project" value="UniProtKB-SubCell"/>
</dbReference>
<dbReference type="PANTHER" id="PTHR10615">
    <property type="entry name" value="HISTONE ACETYLTRANSFERASE"/>
    <property type="match status" value="1"/>
</dbReference>
<comment type="caution">
    <text evidence="16">The sequence shown here is derived from an EMBL/GenBank/DDBJ whole genome shotgun (WGS) entry which is preliminary data.</text>
</comment>
<comment type="subcellular location">
    <subcellularLocation>
        <location evidence="1">Nucleus</location>
    </subcellularLocation>
</comment>
<dbReference type="GO" id="GO:0006355">
    <property type="term" value="P:regulation of DNA-templated transcription"/>
    <property type="evidence" value="ECO:0007669"/>
    <property type="project" value="InterPro"/>
</dbReference>
<keyword evidence="7" id="KW-0862">Zinc</keyword>
<keyword evidence="8" id="KW-0007">Acetylation</keyword>
<dbReference type="GO" id="GO:0046972">
    <property type="term" value="F:histone H4K16 acetyltransferase activity"/>
    <property type="evidence" value="ECO:0007669"/>
    <property type="project" value="TreeGrafter"/>
</dbReference>
<evidence type="ECO:0000256" key="1">
    <source>
        <dbReference type="ARBA" id="ARBA00004123"/>
    </source>
</evidence>
<keyword evidence="6" id="KW-0863">Zinc-finger</keyword>
<sequence length="468" mass="52695">MPPPSIPTPLSLTRSSTRLQAPALTSTSRLPPPSPSRARAAQLESSNSVTSSSSKFDEVRFAEYVITPWHFSPYPLPAIESSGNLITTKITNTSSITVPSELTSTARKRKTSMPPPDPKRMTPDPISKQGENHSAQSLGKLYVCDVCSVSFVRNYSDNQLCFKYFRTKPAWQQHYTSCDLLQPPGKRVYQKGSYSIYQVDGAEATLYCQNLSLFGKLFIDVKSLFFHVEHFLFYVLCDAATSKRDQVMAFFSKEKYSYDDYNLACIITFPQYQSRGFGRLLMEFSYHLTLHPSTRPASGSPGTPERPLSDLGLKSYTSYWNSVILRFCRTLLPPDPPQTSKATRTSRPRRSIALKSQEAVMNVNGVGKLLICNHLVKIPDGNGQAIRLTLSQMSQACHIRLDDTIYALSELGFLRHRRTHDKNPKPPGEEKGDWDNVEVVISRAMVDDMWVKWRVKDRGVLDESCVLP</sequence>
<dbReference type="PROSITE" id="PS51726">
    <property type="entry name" value="MYST_HAT"/>
    <property type="match status" value="1"/>
</dbReference>
<dbReference type="Gene3D" id="3.30.60.60">
    <property type="entry name" value="N-acetyl transferase-like"/>
    <property type="match status" value="1"/>
</dbReference>
<evidence type="ECO:0000256" key="9">
    <source>
        <dbReference type="ARBA" id="ARBA00023015"/>
    </source>
</evidence>
<gene>
    <name evidence="16" type="ORF">M231_02635</name>
</gene>
<dbReference type="SUPFAM" id="SSF55729">
    <property type="entry name" value="Acyl-CoA N-acyltransferases (Nat)"/>
    <property type="match status" value="1"/>
</dbReference>
<dbReference type="STRING" id="5217.A0A4Q1BPZ2"/>
<keyword evidence="9" id="KW-0805">Transcription regulation</keyword>
<evidence type="ECO:0000256" key="11">
    <source>
        <dbReference type="ARBA" id="ARBA00023242"/>
    </source>
</evidence>
<feature type="region of interest" description="Disordered" evidence="14">
    <location>
        <begin position="100"/>
        <end position="131"/>
    </location>
</feature>
<evidence type="ECO:0000256" key="5">
    <source>
        <dbReference type="ARBA" id="ARBA00022723"/>
    </source>
</evidence>
<keyword evidence="17" id="KW-1185">Reference proteome</keyword>
<feature type="active site" description="Proton donor/acceptor" evidence="13">
    <location>
        <position position="305"/>
    </location>
</feature>
<name>A0A4Q1BPZ2_TREME</name>
<evidence type="ECO:0000256" key="7">
    <source>
        <dbReference type="ARBA" id="ARBA00022833"/>
    </source>
</evidence>
<dbReference type="PANTHER" id="PTHR10615:SF219">
    <property type="entry name" value="HISTONE ACETYLTRANSFERASE KAT5"/>
    <property type="match status" value="1"/>
</dbReference>
<organism evidence="16 17">
    <name type="scientific">Tremella mesenterica</name>
    <name type="common">Jelly fungus</name>
    <dbReference type="NCBI Taxonomy" id="5217"/>
    <lineage>
        <taxon>Eukaryota</taxon>
        <taxon>Fungi</taxon>
        <taxon>Dikarya</taxon>
        <taxon>Basidiomycota</taxon>
        <taxon>Agaricomycotina</taxon>
        <taxon>Tremellomycetes</taxon>
        <taxon>Tremellales</taxon>
        <taxon>Tremellaceae</taxon>
        <taxon>Tremella</taxon>
    </lineage>
</organism>
<reference evidence="16 17" key="1">
    <citation type="submission" date="2016-06" db="EMBL/GenBank/DDBJ databases">
        <title>Evolution of pathogenesis and genome organization in the Tremellales.</title>
        <authorList>
            <person name="Cuomo C."/>
            <person name="Litvintseva A."/>
            <person name="Heitman J."/>
            <person name="Chen Y."/>
            <person name="Sun S."/>
            <person name="Springer D."/>
            <person name="Dromer F."/>
            <person name="Young S."/>
            <person name="Zeng Q."/>
            <person name="Chapman S."/>
            <person name="Gujja S."/>
            <person name="Saif S."/>
            <person name="Birren B."/>
        </authorList>
    </citation>
    <scope>NUCLEOTIDE SEQUENCE [LARGE SCALE GENOMIC DNA]</scope>
    <source>
        <strain evidence="16 17">ATCC 28783</strain>
    </source>
</reference>
<keyword evidence="12" id="KW-0012">Acyltransferase</keyword>
<evidence type="ECO:0000256" key="10">
    <source>
        <dbReference type="ARBA" id="ARBA00023163"/>
    </source>
</evidence>
<dbReference type="GO" id="GO:0035267">
    <property type="term" value="C:NuA4 histone acetyltransferase complex"/>
    <property type="evidence" value="ECO:0007669"/>
    <property type="project" value="TreeGrafter"/>
</dbReference>
<accession>A0A4Q1BPZ2</accession>
<dbReference type="InParanoid" id="A0A4Q1BPZ2"/>
<evidence type="ECO:0000313" key="17">
    <source>
        <dbReference type="Proteomes" id="UP000289152"/>
    </source>
</evidence>
<dbReference type="Gene3D" id="1.10.10.10">
    <property type="entry name" value="Winged helix-like DNA-binding domain superfamily/Winged helix DNA-binding domain"/>
    <property type="match status" value="1"/>
</dbReference>
<dbReference type="VEuPathDB" id="FungiDB:TREMEDRAFT_64226"/>
<dbReference type="InterPro" id="IPR050603">
    <property type="entry name" value="MYST_HAT"/>
</dbReference>
<dbReference type="InterPro" id="IPR016181">
    <property type="entry name" value="Acyl_CoA_acyltransferase"/>
</dbReference>
<evidence type="ECO:0000256" key="12">
    <source>
        <dbReference type="ARBA" id="ARBA00023315"/>
    </source>
</evidence>
<evidence type="ECO:0000256" key="8">
    <source>
        <dbReference type="ARBA" id="ARBA00022990"/>
    </source>
</evidence>
<dbReference type="OrthoDB" id="787137at2759"/>